<sequence length="168" mass="19197">MATNNFWNHENGIFVLQQISESDAKENLIENGWELADITEEAIQEEINMYEEMDCGEMFNDGCGLNYWLTERGYTVVKEKGNYSAKVYNKTDKLVAELTLESGYYAGVQVIVETDPDNLLDGYYDTQAELLEQYTPHHKRLLKLIGKYTTPLLKVAQFSNGEAIYKAA</sequence>
<dbReference type="RefSeq" id="WP_126808786.1">
    <property type="nucleotide sequence ID" value="NZ_NGKA01000008.1"/>
</dbReference>
<dbReference type="EMBL" id="NGKA01000008">
    <property type="protein sequence ID" value="RSU12301.1"/>
    <property type="molecule type" value="Genomic_DNA"/>
</dbReference>
<gene>
    <name evidence="1" type="ORF">CBF29_06785</name>
</gene>
<keyword evidence="2" id="KW-1185">Reference proteome</keyword>
<evidence type="ECO:0000313" key="1">
    <source>
        <dbReference type="EMBL" id="RSU12301.1"/>
    </source>
</evidence>
<organism evidence="1 2">
    <name type="scientific">Vagococcus elongatus</name>
    <dbReference type="NCBI Taxonomy" id="180344"/>
    <lineage>
        <taxon>Bacteria</taxon>
        <taxon>Bacillati</taxon>
        <taxon>Bacillota</taxon>
        <taxon>Bacilli</taxon>
        <taxon>Lactobacillales</taxon>
        <taxon>Enterococcaceae</taxon>
        <taxon>Vagococcus</taxon>
    </lineage>
</organism>
<protein>
    <submittedName>
        <fullName evidence="1">Uncharacterized protein</fullName>
    </submittedName>
</protein>
<dbReference type="Proteomes" id="UP000287605">
    <property type="component" value="Unassembled WGS sequence"/>
</dbReference>
<accession>A0A430AW63</accession>
<reference evidence="1 2" key="1">
    <citation type="submission" date="2017-05" db="EMBL/GenBank/DDBJ databases">
        <title>Vagococcus spp. assemblies.</title>
        <authorList>
            <person name="Gulvik C.A."/>
        </authorList>
    </citation>
    <scope>NUCLEOTIDE SEQUENCE [LARGE SCALE GENOMIC DNA]</scope>
    <source>
        <strain evidence="1 2">CCUG 51432</strain>
    </source>
</reference>
<evidence type="ECO:0000313" key="2">
    <source>
        <dbReference type="Proteomes" id="UP000287605"/>
    </source>
</evidence>
<comment type="caution">
    <text evidence="1">The sequence shown here is derived from an EMBL/GenBank/DDBJ whole genome shotgun (WGS) entry which is preliminary data.</text>
</comment>
<proteinExistence type="predicted"/>
<name>A0A430AW63_9ENTE</name>
<dbReference type="AlphaFoldDB" id="A0A430AW63"/>